<dbReference type="CDD" id="cd05233">
    <property type="entry name" value="SDR_c"/>
    <property type="match status" value="1"/>
</dbReference>
<dbReference type="PRINTS" id="PR00080">
    <property type="entry name" value="SDRFAMILY"/>
</dbReference>
<dbReference type="PANTHER" id="PTHR43639">
    <property type="entry name" value="OXIDOREDUCTASE, SHORT-CHAIN DEHYDROGENASE/REDUCTASE FAMILY (AFU_ORTHOLOGUE AFUA_5G02870)"/>
    <property type="match status" value="1"/>
</dbReference>
<sequence length="254" mass="26867">MAAMKVLAGRVVLLTGGLGSLGRAQAVTLARAGARVLVLDRPDISDAEQTVAALARQAKGDIAFVGCDLNRLAKAEAAVAALAASEGGIDILINNAALIINRPFEEFSLAEYEDQIRVNSSAAFALARACAPGMKAKGYGKIVNFCSITLNGRWDGYVPYVASKGAMLGLTKSLARELGPHGIRVNAVSPGAVVSEAEERVFGDRLREYNDWILENQSLKKRIEPENVAELVLFLVSPASDMISGQNIAIDGGW</sequence>
<dbReference type="EMBL" id="JBEPLM010000001">
    <property type="protein sequence ID" value="MET3590690.1"/>
    <property type="molecule type" value="Genomic_DNA"/>
</dbReference>
<keyword evidence="2" id="KW-0560">Oxidoreductase</keyword>
<evidence type="ECO:0000256" key="1">
    <source>
        <dbReference type="ARBA" id="ARBA00006484"/>
    </source>
</evidence>
<proteinExistence type="inferred from homology"/>
<dbReference type="InterPro" id="IPR036291">
    <property type="entry name" value="NAD(P)-bd_dom_sf"/>
</dbReference>
<accession>A0ABV2HJG5</accession>
<dbReference type="SUPFAM" id="SSF51735">
    <property type="entry name" value="NAD(P)-binding Rossmann-fold domains"/>
    <property type="match status" value="1"/>
</dbReference>
<dbReference type="Proteomes" id="UP001549036">
    <property type="component" value="Unassembled WGS sequence"/>
</dbReference>
<comment type="similarity">
    <text evidence="1">Belongs to the short-chain dehydrogenases/reductases (SDR) family.</text>
</comment>
<name>A0ABV2HJG5_9HYPH</name>
<feature type="domain" description="Ketoreductase" evidence="3">
    <location>
        <begin position="10"/>
        <end position="191"/>
    </location>
</feature>
<dbReference type="InterPro" id="IPR057326">
    <property type="entry name" value="KR_dom"/>
</dbReference>
<comment type="caution">
    <text evidence="4">The sequence shown here is derived from an EMBL/GenBank/DDBJ whole genome shotgun (WGS) entry which is preliminary data.</text>
</comment>
<dbReference type="PRINTS" id="PR00081">
    <property type="entry name" value="GDHRDH"/>
</dbReference>
<dbReference type="Pfam" id="PF13561">
    <property type="entry name" value="adh_short_C2"/>
    <property type="match status" value="1"/>
</dbReference>
<reference evidence="4 5" key="1">
    <citation type="submission" date="2024-06" db="EMBL/GenBank/DDBJ databases">
        <title>Genomic Encyclopedia of Type Strains, Phase IV (KMG-IV): sequencing the most valuable type-strain genomes for metagenomic binning, comparative biology and taxonomic classification.</title>
        <authorList>
            <person name="Goeker M."/>
        </authorList>
    </citation>
    <scope>NUCLEOTIDE SEQUENCE [LARGE SCALE GENOMIC DNA]</scope>
    <source>
        <strain evidence="4 5">DSM 29846</strain>
    </source>
</reference>
<gene>
    <name evidence="4" type="ORF">ABID26_000069</name>
</gene>
<evidence type="ECO:0000313" key="5">
    <source>
        <dbReference type="Proteomes" id="UP001549036"/>
    </source>
</evidence>
<dbReference type="PROSITE" id="PS00061">
    <property type="entry name" value="ADH_SHORT"/>
    <property type="match status" value="1"/>
</dbReference>
<organism evidence="4 5">
    <name type="scientific">Mesorhizobium shonense</name>
    <dbReference type="NCBI Taxonomy" id="1209948"/>
    <lineage>
        <taxon>Bacteria</taxon>
        <taxon>Pseudomonadati</taxon>
        <taxon>Pseudomonadota</taxon>
        <taxon>Alphaproteobacteria</taxon>
        <taxon>Hyphomicrobiales</taxon>
        <taxon>Phyllobacteriaceae</taxon>
        <taxon>Mesorhizobium</taxon>
    </lineage>
</organism>
<protein>
    <submittedName>
        <fullName evidence="4">NAD(P)-dependent dehydrogenase (Short-subunit alcohol dehydrogenase family)</fullName>
    </submittedName>
</protein>
<dbReference type="InterPro" id="IPR020904">
    <property type="entry name" value="Sc_DH/Rdtase_CS"/>
</dbReference>
<evidence type="ECO:0000313" key="4">
    <source>
        <dbReference type="EMBL" id="MET3590690.1"/>
    </source>
</evidence>
<dbReference type="InterPro" id="IPR002347">
    <property type="entry name" value="SDR_fam"/>
</dbReference>
<keyword evidence="5" id="KW-1185">Reference proteome</keyword>
<dbReference type="SMART" id="SM00822">
    <property type="entry name" value="PKS_KR"/>
    <property type="match status" value="1"/>
</dbReference>
<evidence type="ECO:0000259" key="3">
    <source>
        <dbReference type="SMART" id="SM00822"/>
    </source>
</evidence>
<dbReference type="Gene3D" id="3.40.50.720">
    <property type="entry name" value="NAD(P)-binding Rossmann-like Domain"/>
    <property type="match status" value="1"/>
</dbReference>
<evidence type="ECO:0000256" key="2">
    <source>
        <dbReference type="ARBA" id="ARBA00023002"/>
    </source>
</evidence>
<dbReference type="PANTHER" id="PTHR43639:SF1">
    <property type="entry name" value="SHORT-CHAIN DEHYDROGENASE_REDUCTASE FAMILY PROTEIN"/>
    <property type="match status" value="1"/>
</dbReference>